<protein>
    <recommendedName>
        <fullName evidence="2">Histidine kinase/HSP90-like ATPase domain-containing protein</fullName>
    </recommendedName>
</protein>
<dbReference type="SUPFAM" id="SSF55874">
    <property type="entry name" value="ATPase domain of HSP90 chaperone/DNA topoisomerase II/histidine kinase"/>
    <property type="match status" value="1"/>
</dbReference>
<dbReference type="Pfam" id="PF02518">
    <property type="entry name" value="HATPase_c"/>
    <property type="match status" value="1"/>
</dbReference>
<organism evidence="3 4">
    <name type="scientific">Rhodopila globiformis</name>
    <name type="common">Rhodopseudomonas globiformis</name>
    <dbReference type="NCBI Taxonomy" id="1071"/>
    <lineage>
        <taxon>Bacteria</taxon>
        <taxon>Pseudomonadati</taxon>
        <taxon>Pseudomonadota</taxon>
        <taxon>Alphaproteobacteria</taxon>
        <taxon>Acetobacterales</taxon>
        <taxon>Acetobacteraceae</taxon>
        <taxon>Rhodopila</taxon>
    </lineage>
</organism>
<gene>
    <name evidence="3" type="ORF">CCS01_07550</name>
</gene>
<dbReference type="InterPro" id="IPR036890">
    <property type="entry name" value="HATPase_C_sf"/>
</dbReference>
<dbReference type="SMART" id="SM00387">
    <property type="entry name" value="HATPase_c"/>
    <property type="match status" value="1"/>
</dbReference>
<accession>A0A2S6NKD0</accession>
<feature type="region of interest" description="Disordered" evidence="1">
    <location>
        <begin position="16"/>
        <end position="40"/>
    </location>
</feature>
<evidence type="ECO:0000313" key="4">
    <source>
        <dbReference type="Proteomes" id="UP000239724"/>
    </source>
</evidence>
<dbReference type="OrthoDB" id="7266791at2"/>
<comment type="caution">
    <text evidence="3">The sequence shown here is derived from an EMBL/GenBank/DDBJ whole genome shotgun (WGS) entry which is preliminary data.</text>
</comment>
<keyword evidence="4" id="KW-1185">Reference proteome</keyword>
<dbReference type="RefSeq" id="WP_104518241.1">
    <property type="nucleotide sequence ID" value="NZ_NHRY01000073.1"/>
</dbReference>
<dbReference type="InterPro" id="IPR003594">
    <property type="entry name" value="HATPase_dom"/>
</dbReference>
<feature type="domain" description="Histidine kinase/HSP90-like ATPase" evidence="2">
    <location>
        <begin position="139"/>
        <end position="232"/>
    </location>
</feature>
<dbReference type="Proteomes" id="UP000239724">
    <property type="component" value="Unassembled WGS sequence"/>
</dbReference>
<evidence type="ECO:0000313" key="3">
    <source>
        <dbReference type="EMBL" id="PPQ35434.1"/>
    </source>
</evidence>
<dbReference type="Gene3D" id="3.30.565.10">
    <property type="entry name" value="Histidine kinase-like ATPase, C-terminal domain"/>
    <property type="match status" value="1"/>
</dbReference>
<reference evidence="3 4" key="1">
    <citation type="journal article" date="2018" name="Arch. Microbiol.">
        <title>New insights into the metabolic potential of the phototrophic purple bacterium Rhodopila globiformis DSM 161(T) from its draft genome sequence and evidence for a vanadium-dependent nitrogenase.</title>
        <authorList>
            <person name="Imhoff J.F."/>
            <person name="Rahn T."/>
            <person name="Kunzel S."/>
            <person name="Neulinger S.C."/>
        </authorList>
    </citation>
    <scope>NUCLEOTIDE SEQUENCE [LARGE SCALE GENOMIC DNA]</scope>
    <source>
        <strain evidence="3 4">DSM 161</strain>
    </source>
</reference>
<name>A0A2S6NKD0_RHOGL</name>
<dbReference type="EMBL" id="NHRY01000073">
    <property type="protein sequence ID" value="PPQ35434.1"/>
    <property type="molecule type" value="Genomic_DNA"/>
</dbReference>
<dbReference type="AlphaFoldDB" id="A0A2S6NKD0"/>
<evidence type="ECO:0000256" key="1">
    <source>
        <dbReference type="SAM" id="MobiDB-lite"/>
    </source>
</evidence>
<sequence length="243" mass="25972">MSHVASTLKPRRSFISLPVQPDVAEPGAASTQPNADPGNELDLRQLRHHTKNALQRIIGLIAEIPGLHDTPAGELIAHELEHRIRLSATISNALFGLTEAPGSMADRLRQLAGAIVDMMRATNQIVRVGVSVRGCCPPALQEAVIRGANELIGNAVKHGLKGRPTGRILVRLVTEGAITTLSVVDNGWGCRGTPRQGEGLSLARGFAERHGGTLRLENLDGTVATMQLPHEDLAQHQPDRIAS</sequence>
<proteinExistence type="predicted"/>
<evidence type="ECO:0000259" key="2">
    <source>
        <dbReference type="SMART" id="SM00387"/>
    </source>
</evidence>